<protein>
    <recommendedName>
        <fullName evidence="3">DUF4177 domain-containing protein</fullName>
    </recommendedName>
</protein>
<name>A0A329MFY1_9BACL</name>
<dbReference type="Proteomes" id="UP000250369">
    <property type="component" value="Unassembled WGS sequence"/>
</dbReference>
<gene>
    <name evidence="1" type="ORF">DQG23_23930</name>
</gene>
<dbReference type="OrthoDB" id="2974333at2"/>
<dbReference type="EMBL" id="QMFB01000015">
    <property type="protein sequence ID" value="RAV18784.1"/>
    <property type="molecule type" value="Genomic_DNA"/>
</dbReference>
<accession>A0A329MFY1</accession>
<comment type="caution">
    <text evidence="1">The sequence shown here is derived from an EMBL/GenBank/DDBJ whole genome shotgun (WGS) entry which is preliminary data.</text>
</comment>
<reference evidence="1 2" key="1">
    <citation type="journal article" date="2009" name="Int. J. Syst. Evol. Microbiol.">
        <title>Paenibacillus contaminans sp. nov., isolated from a contaminated laboratory plate.</title>
        <authorList>
            <person name="Chou J.H."/>
            <person name="Lee J.H."/>
            <person name="Lin M.C."/>
            <person name="Chang P.S."/>
            <person name="Arun A.B."/>
            <person name="Young C.C."/>
            <person name="Chen W.M."/>
        </authorList>
    </citation>
    <scope>NUCLEOTIDE SEQUENCE [LARGE SCALE GENOMIC DNA]</scope>
    <source>
        <strain evidence="1 2">CKOBP-6</strain>
    </source>
</reference>
<keyword evidence="2" id="KW-1185">Reference proteome</keyword>
<dbReference type="RefSeq" id="WP_113033401.1">
    <property type="nucleotide sequence ID" value="NZ_QMFB01000015.1"/>
</dbReference>
<dbReference type="AlphaFoldDB" id="A0A329MFY1"/>
<proteinExistence type="predicted"/>
<evidence type="ECO:0000313" key="1">
    <source>
        <dbReference type="EMBL" id="RAV18784.1"/>
    </source>
</evidence>
<evidence type="ECO:0000313" key="2">
    <source>
        <dbReference type="Proteomes" id="UP000250369"/>
    </source>
</evidence>
<organism evidence="1 2">
    <name type="scientific">Paenibacillus contaminans</name>
    <dbReference type="NCBI Taxonomy" id="450362"/>
    <lineage>
        <taxon>Bacteria</taxon>
        <taxon>Bacillati</taxon>
        <taxon>Bacillota</taxon>
        <taxon>Bacilli</taxon>
        <taxon>Bacillales</taxon>
        <taxon>Paenibacillaceae</taxon>
        <taxon>Paenibacillus</taxon>
    </lineage>
</organism>
<evidence type="ECO:0008006" key="3">
    <source>
        <dbReference type="Google" id="ProtNLM"/>
    </source>
</evidence>
<sequence>MTTKWDYAVDTSRDLMAGRGAEGWELVSVTVVEGVETFYYKRPRPSIREEITLTQRANVLERKGGNA</sequence>